<dbReference type="InterPro" id="IPR036291">
    <property type="entry name" value="NAD(P)-bd_dom_sf"/>
</dbReference>
<evidence type="ECO:0000259" key="8">
    <source>
        <dbReference type="SMART" id="SM00822"/>
    </source>
</evidence>
<dbReference type="InterPro" id="IPR057326">
    <property type="entry name" value="KR_dom"/>
</dbReference>
<gene>
    <name evidence="9" type="ORF">F3K53_10160</name>
</gene>
<dbReference type="PRINTS" id="PR00080">
    <property type="entry name" value="SDRFAMILY"/>
</dbReference>
<dbReference type="PROSITE" id="PS00061">
    <property type="entry name" value="ADH_SHORT"/>
    <property type="match status" value="1"/>
</dbReference>
<comment type="similarity">
    <text evidence="1">Belongs to the short-chain dehydrogenases/reductases (SDR) family.</text>
</comment>
<organism evidence="9 10">
    <name type="scientific">Pseudomonas veronii</name>
    <dbReference type="NCBI Taxonomy" id="76761"/>
    <lineage>
        <taxon>Bacteria</taxon>
        <taxon>Pseudomonadati</taxon>
        <taxon>Pseudomonadota</taxon>
        <taxon>Gammaproteobacteria</taxon>
        <taxon>Pseudomonadales</taxon>
        <taxon>Pseudomonadaceae</taxon>
        <taxon>Pseudomonas</taxon>
    </lineage>
</organism>
<reference evidence="9 10" key="1">
    <citation type="submission" date="2019-09" db="EMBL/GenBank/DDBJ databases">
        <title>Genomic sequencing of 4 copper resistant soil isolates.</title>
        <authorList>
            <person name="Havryliuk O."/>
        </authorList>
    </citation>
    <scope>NUCLEOTIDE SEQUENCE [LARGE SCALE GENOMIC DNA]</scope>
    <source>
        <strain evidence="9 10">UKR4</strain>
    </source>
</reference>
<dbReference type="NCBIfam" id="NF009466">
    <property type="entry name" value="PRK12826.1-2"/>
    <property type="match status" value="1"/>
</dbReference>
<dbReference type="GO" id="GO:0018511">
    <property type="term" value="F:2,3-dihydroxy-2,3-dihydro-p-cumate dehydrogenase activity"/>
    <property type="evidence" value="ECO:0007669"/>
    <property type="project" value="UniProtKB-EC"/>
</dbReference>
<dbReference type="GO" id="GO:0032787">
    <property type="term" value="P:monocarboxylic acid metabolic process"/>
    <property type="evidence" value="ECO:0007669"/>
    <property type="project" value="UniProtKB-ARBA"/>
</dbReference>
<comment type="catalytic activity">
    <reaction evidence="4">
        <text>(2R,3S)-2,3-dihydroxy-2,3-dihydro-p-cumate + NAD(+) = 2,3-dihydroxy-p-cumate + NADH + H(+)</text>
        <dbReference type="Rhea" id="RHEA:23772"/>
        <dbReference type="ChEBI" id="CHEBI:15378"/>
        <dbReference type="ChEBI" id="CHEBI:36647"/>
        <dbReference type="ChEBI" id="CHEBI:57540"/>
        <dbReference type="ChEBI" id="CHEBI:57945"/>
        <dbReference type="ChEBI" id="CHEBI:58420"/>
        <dbReference type="EC" id="1.3.1.58"/>
    </reaction>
</comment>
<dbReference type="EMBL" id="VWXT01000135">
    <property type="protein sequence ID" value="KAA6181472.1"/>
    <property type="molecule type" value="Genomic_DNA"/>
</dbReference>
<dbReference type="Gene3D" id="3.40.50.720">
    <property type="entry name" value="NAD(P)-binding Rossmann-like Domain"/>
    <property type="match status" value="1"/>
</dbReference>
<proteinExistence type="inferred from homology"/>
<evidence type="ECO:0000256" key="2">
    <source>
        <dbReference type="ARBA" id="ARBA00023002"/>
    </source>
</evidence>
<dbReference type="InterPro" id="IPR020904">
    <property type="entry name" value="Sc_DH/Rdtase_CS"/>
</dbReference>
<keyword evidence="2" id="KW-0560">Oxidoreductase</keyword>
<dbReference type="PRINTS" id="PR00081">
    <property type="entry name" value="GDHRDH"/>
</dbReference>
<evidence type="ECO:0000313" key="10">
    <source>
        <dbReference type="Proteomes" id="UP000323909"/>
    </source>
</evidence>
<dbReference type="RefSeq" id="WP_150054660.1">
    <property type="nucleotide sequence ID" value="NZ_JAARMA010000007.1"/>
</dbReference>
<evidence type="ECO:0000256" key="1">
    <source>
        <dbReference type="ARBA" id="ARBA00006484"/>
    </source>
</evidence>
<evidence type="ECO:0000256" key="5">
    <source>
        <dbReference type="ARBA" id="ARBA00060518"/>
    </source>
</evidence>
<accession>A0A5M8FKN3</accession>
<dbReference type="SMART" id="SM00822">
    <property type="entry name" value="PKS_KR"/>
    <property type="match status" value="1"/>
</dbReference>
<comment type="caution">
    <text evidence="9">The sequence shown here is derived from an EMBL/GenBank/DDBJ whole genome shotgun (WGS) entry which is preliminary data.</text>
</comment>
<evidence type="ECO:0000256" key="3">
    <source>
        <dbReference type="ARBA" id="ARBA00042907"/>
    </source>
</evidence>
<dbReference type="NCBIfam" id="NF005559">
    <property type="entry name" value="PRK07231.1"/>
    <property type="match status" value="1"/>
</dbReference>
<dbReference type="InterPro" id="IPR050259">
    <property type="entry name" value="SDR"/>
</dbReference>
<sequence>MTDKSNGAGSPMRTVLVTGGSRGLGAAVVEDLVARGLNVCFTYLNNADQAEQLAASLGTDRVLPVRADGRDANAIEQAVKRCVAHFGALEGLVNNAGITQDRSALAMSAEQWHSVIGSNLDSAFHACRAVLPLFVEQGFGAVVNMASISGLIGVPGQANYCASKAGLIGMTRSMAVEFAARGVRLNVVAPGFIDTDMTRKLNERRVAEMENRIPMRRFGTAQEVAKVVAFLLSQDAAYMTGQVMVVDGGLVT</sequence>
<dbReference type="FunFam" id="3.40.50.720:FF:000173">
    <property type="entry name" value="3-oxoacyl-[acyl-carrier protein] reductase"/>
    <property type="match status" value="1"/>
</dbReference>
<dbReference type="Pfam" id="PF13561">
    <property type="entry name" value="adh_short_C2"/>
    <property type="match status" value="1"/>
</dbReference>
<evidence type="ECO:0000256" key="6">
    <source>
        <dbReference type="ARBA" id="ARBA00066455"/>
    </source>
</evidence>
<feature type="domain" description="Ketoreductase" evidence="8">
    <location>
        <begin position="13"/>
        <end position="196"/>
    </location>
</feature>
<dbReference type="InterPro" id="IPR002347">
    <property type="entry name" value="SDR_fam"/>
</dbReference>
<dbReference type="Proteomes" id="UP000323909">
    <property type="component" value="Unassembled WGS sequence"/>
</dbReference>
<evidence type="ECO:0000256" key="4">
    <source>
        <dbReference type="ARBA" id="ARBA00050226"/>
    </source>
</evidence>
<protein>
    <recommendedName>
        <fullName evidence="7">2,3-dihydroxy-2,3-dihydro-p-cumate dehydrogenase</fullName>
        <ecNumber evidence="6">1.3.1.58</ecNumber>
    </recommendedName>
    <alternativeName>
        <fullName evidence="3">Biphenyl-2,3-dihydro-2,3-diol dehydrogenase</fullName>
    </alternativeName>
</protein>
<dbReference type="PANTHER" id="PTHR42879">
    <property type="entry name" value="3-OXOACYL-(ACYL-CARRIER-PROTEIN) REDUCTASE"/>
    <property type="match status" value="1"/>
</dbReference>
<dbReference type="EC" id="1.3.1.58" evidence="6"/>
<comment type="pathway">
    <text evidence="5">Aromatic compound metabolism; p-cumate degradation; acetaldehyde and pyruvate from p-cumate: step 2/7.</text>
</comment>
<evidence type="ECO:0000256" key="7">
    <source>
        <dbReference type="ARBA" id="ARBA00073443"/>
    </source>
</evidence>
<dbReference type="SUPFAM" id="SSF51735">
    <property type="entry name" value="NAD(P)-binding Rossmann-fold domains"/>
    <property type="match status" value="1"/>
</dbReference>
<evidence type="ECO:0000313" key="9">
    <source>
        <dbReference type="EMBL" id="KAA6181472.1"/>
    </source>
</evidence>
<dbReference type="PANTHER" id="PTHR42879:SF2">
    <property type="entry name" value="3-OXOACYL-[ACYL-CARRIER-PROTEIN] REDUCTASE FABG"/>
    <property type="match status" value="1"/>
</dbReference>
<name>A0A5M8FKN3_PSEVE</name>
<dbReference type="AlphaFoldDB" id="A0A5M8FKN3"/>